<feature type="domain" description="RRM" evidence="3">
    <location>
        <begin position="681"/>
        <end position="758"/>
    </location>
</feature>
<evidence type="ECO:0000256" key="2">
    <source>
        <dbReference type="SAM" id="MobiDB-lite"/>
    </source>
</evidence>
<evidence type="ECO:0000313" key="6">
    <source>
        <dbReference type="EMBL" id="CAE7614903.1"/>
    </source>
</evidence>
<dbReference type="SUPFAM" id="SSF52833">
    <property type="entry name" value="Thioredoxin-like"/>
    <property type="match status" value="1"/>
</dbReference>
<dbReference type="InterPro" id="IPR035979">
    <property type="entry name" value="RBD_domain_sf"/>
</dbReference>
<feature type="domain" description="GST N-terminal" evidence="4">
    <location>
        <begin position="202"/>
        <end position="297"/>
    </location>
</feature>
<gene>
    <name evidence="6" type="primary">PAB2</name>
    <name evidence="6" type="ORF">SNEC2469_LOCUS17457</name>
</gene>
<dbReference type="Gene3D" id="1.20.1050.10">
    <property type="match status" value="1"/>
</dbReference>
<accession>A0A812VCH1</accession>
<proteinExistence type="predicted"/>
<evidence type="ECO:0000259" key="3">
    <source>
        <dbReference type="PROSITE" id="PS50102"/>
    </source>
</evidence>
<dbReference type="InterPro" id="IPR036249">
    <property type="entry name" value="Thioredoxin-like_sf"/>
</dbReference>
<feature type="domain" description="RRM" evidence="3">
    <location>
        <begin position="777"/>
        <end position="855"/>
    </location>
</feature>
<dbReference type="InterPro" id="IPR056371">
    <property type="entry name" value="DHX37-like_C"/>
</dbReference>
<dbReference type="SFLD" id="SFLDS00019">
    <property type="entry name" value="Glutathione_Transferase_(cytos"/>
    <property type="match status" value="1"/>
</dbReference>
<dbReference type="Proteomes" id="UP000601435">
    <property type="component" value="Unassembled WGS sequence"/>
</dbReference>
<dbReference type="EMBL" id="CAJNJA010028919">
    <property type="protein sequence ID" value="CAE7614903.1"/>
    <property type="molecule type" value="Genomic_DNA"/>
</dbReference>
<protein>
    <submittedName>
        <fullName evidence="6">PAB2 protein</fullName>
    </submittedName>
</protein>
<dbReference type="InterPro" id="IPR036282">
    <property type="entry name" value="Glutathione-S-Trfase_C_sf"/>
</dbReference>
<feature type="compositionally biased region" description="Basic and acidic residues" evidence="2">
    <location>
        <begin position="654"/>
        <end position="671"/>
    </location>
</feature>
<comment type="caution">
    <text evidence="6">The sequence shown here is derived from an EMBL/GenBank/DDBJ whole genome shotgun (WGS) entry which is preliminary data.</text>
</comment>
<dbReference type="Pfam" id="PF00076">
    <property type="entry name" value="RRM_1"/>
    <property type="match status" value="3"/>
</dbReference>
<dbReference type="GO" id="GO:0005737">
    <property type="term" value="C:cytoplasm"/>
    <property type="evidence" value="ECO:0007669"/>
    <property type="project" value="TreeGrafter"/>
</dbReference>
<dbReference type="SFLD" id="SFLDG00358">
    <property type="entry name" value="Main_(cytGST)"/>
    <property type="match status" value="1"/>
</dbReference>
<dbReference type="InterPro" id="IPR000504">
    <property type="entry name" value="RRM_dom"/>
</dbReference>
<dbReference type="InterPro" id="IPR004045">
    <property type="entry name" value="Glutathione_S-Trfase_N"/>
</dbReference>
<dbReference type="PANTHER" id="PTHR43968">
    <property type="match status" value="1"/>
</dbReference>
<dbReference type="InterPro" id="IPR050983">
    <property type="entry name" value="GST_Omega/HSP26"/>
</dbReference>
<evidence type="ECO:0000313" key="7">
    <source>
        <dbReference type="Proteomes" id="UP000601435"/>
    </source>
</evidence>
<dbReference type="InterPro" id="IPR010987">
    <property type="entry name" value="Glutathione-S-Trfase_C-like"/>
</dbReference>
<evidence type="ECO:0000259" key="4">
    <source>
        <dbReference type="PROSITE" id="PS50404"/>
    </source>
</evidence>
<dbReference type="PROSITE" id="PS50102">
    <property type="entry name" value="RRM"/>
    <property type="match status" value="3"/>
</dbReference>
<reference evidence="6" key="1">
    <citation type="submission" date="2021-02" db="EMBL/GenBank/DDBJ databases">
        <authorList>
            <person name="Dougan E. K."/>
            <person name="Rhodes N."/>
            <person name="Thang M."/>
            <person name="Chan C."/>
        </authorList>
    </citation>
    <scope>NUCLEOTIDE SEQUENCE</scope>
</reference>
<organism evidence="6 7">
    <name type="scientific">Symbiodinium necroappetens</name>
    <dbReference type="NCBI Taxonomy" id="1628268"/>
    <lineage>
        <taxon>Eukaryota</taxon>
        <taxon>Sar</taxon>
        <taxon>Alveolata</taxon>
        <taxon>Dinophyceae</taxon>
        <taxon>Suessiales</taxon>
        <taxon>Symbiodiniaceae</taxon>
        <taxon>Symbiodinium</taxon>
    </lineage>
</organism>
<dbReference type="Gene3D" id="3.40.30.10">
    <property type="entry name" value="Glutaredoxin"/>
    <property type="match status" value="1"/>
</dbReference>
<dbReference type="PANTHER" id="PTHR43968:SF6">
    <property type="entry name" value="GLUTATHIONE S-TRANSFERASE OMEGA"/>
    <property type="match status" value="1"/>
</dbReference>
<dbReference type="OrthoDB" id="4951845at2759"/>
<dbReference type="GO" id="GO:0003723">
    <property type="term" value="F:RNA binding"/>
    <property type="evidence" value="ECO:0007669"/>
    <property type="project" value="UniProtKB-UniRule"/>
</dbReference>
<feature type="region of interest" description="Disordered" evidence="2">
    <location>
        <begin position="879"/>
        <end position="912"/>
    </location>
</feature>
<evidence type="ECO:0000259" key="5">
    <source>
        <dbReference type="PROSITE" id="PS50405"/>
    </source>
</evidence>
<dbReference type="AlphaFoldDB" id="A0A812VCH1"/>
<dbReference type="Gene3D" id="3.30.70.330">
    <property type="match status" value="3"/>
</dbReference>
<dbReference type="CDD" id="cd00570">
    <property type="entry name" value="GST_N_family"/>
    <property type="match status" value="1"/>
</dbReference>
<dbReference type="PROSITE" id="PS50405">
    <property type="entry name" value="GST_CTER"/>
    <property type="match status" value="1"/>
</dbReference>
<sequence>MRDCVTVDPLQLAKRAAAGGCPLLQLGEFLPVPGPRYLSEQDKVLAFASPLYAPLSYSLPTVEVDVPSESNFRYKAAAEALLEGAVVRGLPSQDKLLARPSLLLHAPTNPRVSAVVSPLWQFRVGSRRQLIAKWRSDRRFLLEGYLKWLPSSMHDDVPSDLDLMRGIWRPLAQPARTRSVLLPRLGMEEDEVASKRQRKEDPAWKFLCAWFCPYAQRAWIALNHHKIPYEYVEALTLKLEPGQTLKDAKGYEKHPLLLKHHPSGLVPTIVRADESQPAVYESLTCVEFADDLAVKRSLSQPLLPEDPVLRARARIWASWADKNISSSFYAVLVPTDVERRREGHVKLIAALQKFQENLQGPFFFGQDLSIVDVAALPWCYRIFTCGIIERYRDASFGYDRVAFAPLQTWLDACLALPAVKDTLPDPERLVDTYKRYADGTAESKVGEDYSVGHYRPPMFLSARLVAPIVFHDRVKNTLACKVRISEQTGSVCNYRVYGLGASLNTTHIIVDFLHALALLAFAVAQGPAPEGYEILGAVKVKDGLFIGDALAAQARKIPVCRRSVWELKPRRSLMLPAAMTRRGVRLRGFNDAHLFQLFERFGRIWSSRVCPSRRTGGFGYAFVKYGDPSHAAAAIKSLNEYDVGGAVISVKLADNDRGPHQSDGGKGKGKLDPWNIPADQSEVLITGLPRDTDEESIRQMFKDMGRITMIKVCCEGKMDGQGYALARFRYPEEAQHAIRQTDGSIHKGLTIRTLLSSSTAAKGEVKNMLERQNVPTESLFVMGLPPGSTTETITAFFGQFAGVAFVKVLDTNGKKGDTVALVRMNTLDEAVWCFDRLNGQETAPNLQLIVRYSDPPKGAKGMTKGLDELQAMPPGIPAPRTHGFSYSPYGEEAPPTAQRPVRSFTGTDFADQ</sequence>
<dbReference type="InterPro" id="IPR012677">
    <property type="entry name" value="Nucleotide-bd_a/b_plait_sf"/>
</dbReference>
<feature type="domain" description="GST C-terminal" evidence="5">
    <location>
        <begin position="306"/>
        <end position="433"/>
    </location>
</feature>
<name>A0A812VCH1_9DINO</name>
<dbReference type="Pfam" id="PF13409">
    <property type="entry name" value="GST_N_2"/>
    <property type="match status" value="1"/>
</dbReference>
<dbReference type="SMART" id="SM00360">
    <property type="entry name" value="RRM"/>
    <property type="match status" value="3"/>
</dbReference>
<dbReference type="CDD" id="cd00590">
    <property type="entry name" value="RRM_SF"/>
    <property type="match status" value="3"/>
</dbReference>
<feature type="domain" description="RRM" evidence="3">
    <location>
        <begin position="571"/>
        <end position="655"/>
    </location>
</feature>
<dbReference type="SUPFAM" id="SSF54928">
    <property type="entry name" value="RNA-binding domain, RBD"/>
    <property type="match status" value="2"/>
</dbReference>
<dbReference type="InterPro" id="IPR040079">
    <property type="entry name" value="Glutathione_S-Trfase"/>
</dbReference>
<evidence type="ECO:0000256" key="1">
    <source>
        <dbReference type="PROSITE-ProRule" id="PRU00176"/>
    </source>
</evidence>
<keyword evidence="1" id="KW-0694">RNA-binding</keyword>
<feature type="non-terminal residue" evidence="6">
    <location>
        <position position="1"/>
    </location>
</feature>
<dbReference type="PROSITE" id="PS50404">
    <property type="entry name" value="GST_NTER"/>
    <property type="match status" value="1"/>
</dbReference>
<keyword evidence="7" id="KW-1185">Reference proteome</keyword>
<dbReference type="SUPFAM" id="SSF47616">
    <property type="entry name" value="GST C-terminal domain-like"/>
    <property type="match status" value="1"/>
</dbReference>
<feature type="region of interest" description="Disordered" evidence="2">
    <location>
        <begin position="654"/>
        <end position="673"/>
    </location>
</feature>
<dbReference type="Pfam" id="PF23362">
    <property type="entry name" value="DHX37_C"/>
    <property type="match status" value="1"/>
</dbReference>